<dbReference type="Proteomes" id="UP000828390">
    <property type="component" value="Unassembled WGS sequence"/>
</dbReference>
<evidence type="ECO:0000313" key="1">
    <source>
        <dbReference type="EMBL" id="KAH3738218.1"/>
    </source>
</evidence>
<keyword evidence="2" id="KW-1185">Reference proteome</keyword>
<reference evidence="1" key="2">
    <citation type="submission" date="2020-11" db="EMBL/GenBank/DDBJ databases">
        <authorList>
            <person name="McCartney M.A."/>
            <person name="Auch B."/>
            <person name="Kono T."/>
            <person name="Mallez S."/>
            <person name="Becker A."/>
            <person name="Gohl D.M."/>
            <person name="Silverstein K.A.T."/>
            <person name="Koren S."/>
            <person name="Bechman K.B."/>
            <person name="Herman A."/>
            <person name="Abrahante J.E."/>
            <person name="Garbe J."/>
        </authorList>
    </citation>
    <scope>NUCLEOTIDE SEQUENCE</scope>
    <source>
        <strain evidence="1">Duluth1</strain>
        <tissue evidence="1">Whole animal</tissue>
    </source>
</reference>
<name>A0A9D4HZ65_DREPO</name>
<proteinExistence type="predicted"/>
<protein>
    <submittedName>
        <fullName evidence="1">Uncharacterized protein</fullName>
    </submittedName>
</protein>
<comment type="caution">
    <text evidence="1">The sequence shown here is derived from an EMBL/GenBank/DDBJ whole genome shotgun (WGS) entry which is preliminary data.</text>
</comment>
<dbReference type="AlphaFoldDB" id="A0A9D4HZ65"/>
<evidence type="ECO:0000313" key="2">
    <source>
        <dbReference type="Proteomes" id="UP000828390"/>
    </source>
</evidence>
<sequence length="50" mass="5468">MKCTVQYDGSSSDAFDIRSEVKQGGALAPTITDIFSVLTEGKQLRTRAFQ</sequence>
<accession>A0A9D4HZ65</accession>
<dbReference type="EMBL" id="JAIWYP010000011">
    <property type="protein sequence ID" value="KAH3738218.1"/>
    <property type="molecule type" value="Genomic_DNA"/>
</dbReference>
<gene>
    <name evidence="1" type="ORF">DPMN_044846</name>
</gene>
<reference evidence="1" key="1">
    <citation type="journal article" date="2019" name="bioRxiv">
        <title>The Genome of the Zebra Mussel, Dreissena polymorpha: A Resource for Invasive Species Research.</title>
        <authorList>
            <person name="McCartney M.A."/>
            <person name="Auch B."/>
            <person name="Kono T."/>
            <person name="Mallez S."/>
            <person name="Zhang Y."/>
            <person name="Obille A."/>
            <person name="Becker A."/>
            <person name="Abrahante J.E."/>
            <person name="Garbe J."/>
            <person name="Badalamenti J.P."/>
            <person name="Herman A."/>
            <person name="Mangelson H."/>
            <person name="Liachko I."/>
            <person name="Sullivan S."/>
            <person name="Sone E.D."/>
            <person name="Koren S."/>
            <person name="Silverstein K.A.T."/>
            <person name="Beckman K.B."/>
            <person name="Gohl D.M."/>
        </authorList>
    </citation>
    <scope>NUCLEOTIDE SEQUENCE</scope>
    <source>
        <strain evidence="1">Duluth1</strain>
        <tissue evidence="1">Whole animal</tissue>
    </source>
</reference>
<organism evidence="1 2">
    <name type="scientific">Dreissena polymorpha</name>
    <name type="common">Zebra mussel</name>
    <name type="synonym">Mytilus polymorpha</name>
    <dbReference type="NCBI Taxonomy" id="45954"/>
    <lineage>
        <taxon>Eukaryota</taxon>
        <taxon>Metazoa</taxon>
        <taxon>Spiralia</taxon>
        <taxon>Lophotrochozoa</taxon>
        <taxon>Mollusca</taxon>
        <taxon>Bivalvia</taxon>
        <taxon>Autobranchia</taxon>
        <taxon>Heteroconchia</taxon>
        <taxon>Euheterodonta</taxon>
        <taxon>Imparidentia</taxon>
        <taxon>Neoheterodontei</taxon>
        <taxon>Myida</taxon>
        <taxon>Dreissenoidea</taxon>
        <taxon>Dreissenidae</taxon>
        <taxon>Dreissena</taxon>
    </lineage>
</organism>